<keyword evidence="2" id="KW-0143">Chaperone</keyword>
<dbReference type="InterPro" id="IPR038277">
    <property type="entry name" value="UreF_sf"/>
</dbReference>
<comment type="caution">
    <text evidence="3">The sequence shown here is derived from an EMBL/GenBank/DDBJ whole genome shotgun (WGS) entry which is preliminary data.</text>
</comment>
<proteinExistence type="predicted"/>
<dbReference type="Gene3D" id="1.10.4190.10">
    <property type="entry name" value="Urease accessory protein UreF"/>
    <property type="match status" value="1"/>
</dbReference>
<dbReference type="Pfam" id="PF01730">
    <property type="entry name" value="UreF"/>
    <property type="match status" value="1"/>
</dbReference>
<name>A0AAP3ZVU4_PAEPO</name>
<gene>
    <name evidence="3" type="ORF">QDS18_04700</name>
</gene>
<dbReference type="EMBL" id="JARVWT010000001">
    <property type="protein sequence ID" value="MDH2330158.1"/>
    <property type="molecule type" value="Genomic_DNA"/>
</dbReference>
<dbReference type="PANTHER" id="PTHR33620">
    <property type="entry name" value="UREASE ACCESSORY PROTEIN F"/>
    <property type="match status" value="1"/>
</dbReference>
<dbReference type="InterPro" id="IPR002639">
    <property type="entry name" value="UreF"/>
</dbReference>
<accession>A0AAP3ZVU4</accession>
<keyword evidence="1" id="KW-0996">Nickel insertion</keyword>
<dbReference type="GO" id="GO:0016151">
    <property type="term" value="F:nickel cation binding"/>
    <property type="evidence" value="ECO:0007669"/>
    <property type="project" value="InterPro"/>
</dbReference>
<evidence type="ECO:0000313" key="3">
    <source>
        <dbReference type="EMBL" id="MDH2330158.1"/>
    </source>
</evidence>
<dbReference type="PANTHER" id="PTHR33620:SF1">
    <property type="entry name" value="UREASE ACCESSORY PROTEIN F"/>
    <property type="match status" value="1"/>
</dbReference>
<evidence type="ECO:0000313" key="4">
    <source>
        <dbReference type="Proteomes" id="UP001229409"/>
    </source>
</evidence>
<organism evidence="3 4">
    <name type="scientific">Paenibacillus polymyxa</name>
    <name type="common">Bacillus polymyxa</name>
    <dbReference type="NCBI Taxonomy" id="1406"/>
    <lineage>
        <taxon>Bacteria</taxon>
        <taxon>Bacillati</taxon>
        <taxon>Bacillota</taxon>
        <taxon>Bacilli</taxon>
        <taxon>Bacillales</taxon>
        <taxon>Paenibacillaceae</taxon>
        <taxon>Paenibacillus</taxon>
    </lineage>
</organism>
<sequence length="251" mass="29068">MHKGNRLLNYALLLDPSLPVGGFTRFNGLEKLSRNGHLNSLQDLEHYMLDDLYPQFTTVDGMAIKSLYVAIQQNDSWRIALIDKMLHTQRPSWQHVKEFRLSGQRLLKLAKALYPWLEFDQLESILIQYNAIGTLATVHTWINFLLGNDVEQTVHGYLSAAVSFCVEDAFKLLNPPYEEKNPLMERMTSELLSAWKKLNQPEPTASQRRFLHRHWSSSYITLPLYMSHNNQLDEPRLFPSSSLFKRLPASP</sequence>
<evidence type="ECO:0000256" key="1">
    <source>
        <dbReference type="ARBA" id="ARBA00022988"/>
    </source>
</evidence>
<dbReference type="Proteomes" id="UP001229409">
    <property type="component" value="Unassembled WGS sequence"/>
</dbReference>
<reference evidence="3" key="1">
    <citation type="submission" date="2023-04" db="EMBL/GenBank/DDBJ databases">
        <title>Uncovering the Secrets of Slow-Growing Bacteria in Tropical Savanna Soil through Cultivation and Genomic Analysis.</title>
        <authorList>
            <person name="Goncalves O.S."/>
            <person name="Santana M.F."/>
        </authorList>
    </citation>
    <scope>NUCLEOTIDE SEQUENCE</scope>
    <source>
        <strain evidence="3">ANTI</strain>
    </source>
</reference>
<dbReference type="AlphaFoldDB" id="A0AAP3ZVU4"/>
<evidence type="ECO:0000256" key="2">
    <source>
        <dbReference type="ARBA" id="ARBA00023186"/>
    </source>
</evidence>
<protein>
    <submittedName>
        <fullName evidence="3">Urease accessory UreF family protein</fullName>
    </submittedName>
</protein>